<evidence type="ECO:0000256" key="1">
    <source>
        <dbReference type="SAM" id="MobiDB-lite"/>
    </source>
</evidence>
<dbReference type="RefSeq" id="XP_033569713.1">
    <property type="nucleotide sequence ID" value="XM_033726219.1"/>
</dbReference>
<dbReference type="AlphaFoldDB" id="A0A6A6Y283"/>
<feature type="region of interest" description="Disordered" evidence="1">
    <location>
        <begin position="1"/>
        <end position="41"/>
    </location>
</feature>
<feature type="compositionally biased region" description="Low complexity" evidence="1">
    <location>
        <begin position="1"/>
        <end position="26"/>
    </location>
</feature>
<feature type="compositionally biased region" description="Polar residues" evidence="1">
    <location>
        <begin position="27"/>
        <end position="41"/>
    </location>
</feature>
<gene>
    <name evidence="2 4" type="ORF">BDZ99DRAFT_527185</name>
</gene>
<sequence length="135" mass="14896">MDPYNSSINSTTTTTTPTPTTTNIIPHSTQHPTSTIKSPSTQQLNMPAYHAAKVTKYSYNGTWNNKWTKAMDDELVKKYNAGDSCHKIAGTLNSSPNGGPARWESIRDRLKEIFPGKHIKGDDDDAQADHTDDTC</sequence>
<dbReference type="Proteomes" id="UP000504636">
    <property type="component" value="Unplaced"/>
</dbReference>
<name>A0A6A6Y283_9PEZI</name>
<keyword evidence="3" id="KW-1185">Reference proteome</keyword>
<evidence type="ECO:0000313" key="2">
    <source>
        <dbReference type="EMBL" id="KAF2802749.1"/>
    </source>
</evidence>
<proteinExistence type="predicted"/>
<reference evidence="4" key="2">
    <citation type="submission" date="2020-04" db="EMBL/GenBank/DDBJ databases">
        <authorList>
            <consortium name="NCBI Genome Project"/>
        </authorList>
    </citation>
    <scope>NUCLEOTIDE SEQUENCE</scope>
    <source>
        <strain evidence="4">CBS 304.34</strain>
    </source>
</reference>
<dbReference type="EMBL" id="MU003721">
    <property type="protein sequence ID" value="KAF2802749.1"/>
    <property type="molecule type" value="Genomic_DNA"/>
</dbReference>
<feature type="region of interest" description="Disordered" evidence="1">
    <location>
        <begin position="115"/>
        <end position="135"/>
    </location>
</feature>
<protein>
    <submittedName>
        <fullName evidence="2 4">Uncharacterized protein</fullName>
    </submittedName>
</protein>
<accession>A0A6A6Y283</accession>
<evidence type="ECO:0000313" key="4">
    <source>
        <dbReference type="RefSeq" id="XP_033569713.1"/>
    </source>
</evidence>
<evidence type="ECO:0000313" key="3">
    <source>
        <dbReference type="Proteomes" id="UP000504636"/>
    </source>
</evidence>
<dbReference type="OrthoDB" id="10516131at2759"/>
<organism evidence="2">
    <name type="scientific">Mytilinidion resinicola</name>
    <dbReference type="NCBI Taxonomy" id="574789"/>
    <lineage>
        <taxon>Eukaryota</taxon>
        <taxon>Fungi</taxon>
        <taxon>Dikarya</taxon>
        <taxon>Ascomycota</taxon>
        <taxon>Pezizomycotina</taxon>
        <taxon>Dothideomycetes</taxon>
        <taxon>Pleosporomycetidae</taxon>
        <taxon>Mytilinidiales</taxon>
        <taxon>Mytilinidiaceae</taxon>
        <taxon>Mytilinidion</taxon>
    </lineage>
</organism>
<reference evidence="2 4" key="1">
    <citation type="journal article" date="2020" name="Stud. Mycol.">
        <title>101 Dothideomycetes genomes: a test case for predicting lifestyles and emergence of pathogens.</title>
        <authorList>
            <person name="Haridas S."/>
            <person name="Albert R."/>
            <person name="Binder M."/>
            <person name="Bloem J."/>
            <person name="Labutti K."/>
            <person name="Salamov A."/>
            <person name="Andreopoulos B."/>
            <person name="Baker S."/>
            <person name="Barry K."/>
            <person name="Bills G."/>
            <person name="Bluhm B."/>
            <person name="Cannon C."/>
            <person name="Castanera R."/>
            <person name="Culley D."/>
            <person name="Daum C."/>
            <person name="Ezra D."/>
            <person name="Gonzalez J."/>
            <person name="Henrissat B."/>
            <person name="Kuo A."/>
            <person name="Liang C."/>
            <person name="Lipzen A."/>
            <person name="Lutzoni F."/>
            <person name="Magnuson J."/>
            <person name="Mondo S."/>
            <person name="Nolan M."/>
            <person name="Ohm R."/>
            <person name="Pangilinan J."/>
            <person name="Park H.-J."/>
            <person name="Ramirez L."/>
            <person name="Alfaro M."/>
            <person name="Sun H."/>
            <person name="Tritt A."/>
            <person name="Yoshinaga Y."/>
            <person name="Zwiers L.-H."/>
            <person name="Turgeon B."/>
            <person name="Goodwin S."/>
            <person name="Spatafora J."/>
            <person name="Crous P."/>
            <person name="Grigoriev I."/>
        </authorList>
    </citation>
    <scope>NUCLEOTIDE SEQUENCE</scope>
    <source>
        <strain evidence="2 4">CBS 304.34</strain>
    </source>
</reference>
<reference evidence="4" key="3">
    <citation type="submission" date="2025-04" db="UniProtKB">
        <authorList>
            <consortium name="RefSeq"/>
        </authorList>
    </citation>
    <scope>IDENTIFICATION</scope>
    <source>
        <strain evidence="4">CBS 304.34</strain>
    </source>
</reference>
<dbReference type="GeneID" id="54467112"/>